<dbReference type="SUPFAM" id="SSF53706">
    <property type="entry name" value="Formate dehydrogenase/DMSO reductase, domains 1-3"/>
    <property type="match status" value="1"/>
</dbReference>
<dbReference type="Proteomes" id="UP000034491">
    <property type="component" value="Unassembled WGS sequence"/>
</dbReference>
<dbReference type="PANTHER" id="PTHR43742:SF6">
    <property type="entry name" value="OXIDOREDUCTASE YYAE-RELATED"/>
    <property type="match status" value="1"/>
</dbReference>
<dbReference type="Gene3D" id="3.30.2070.10">
    <property type="entry name" value="Formate dehydrogenase/DMSO reductase"/>
    <property type="match status" value="1"/>
</dbReference>
<dbReference type="Gene3D" id="2.20.25.90">
    <property type="entry name" value="ADC-like domains"/>
    <property type="match status" value="1"/>
</dbReference>
<dbReference type="EMBL" id="LANI01000027">
    <property type="protein sequence ID" value="KKJ75750.1"/>
    <property type="molecule type" value="Genomic_DNA"/>
</dbReference>
<dbReference type="OrthoDB" id="9759518at2"/>
<dbReference type="InterPro" id="IPR050612">
    <property type="entry name" value="Prok_Mopterin_Oxidored"/>
</dbReference>
<evidence type="ECO:0000313" key="6">
    <source>
        <dbReference type="EMBL" id="KKJ75750.1"/>
    </source>
</evidence>
<comment type="caution">
    <text evidence="6">The sequence shown here is derived from an EMBL/GenBank/DDBJ whole genome shotgun (WGS) entry which is preliminary data.</text>
</comment>
<dbReference type="Gene3D" id="3.40.228.10">
    <property type="entry name" value="Dimethylsulfoxide Reductase, domain 2"/>
    <property type="match status" value="1"/>
</dbReference>
<keyword evidence="2" id="KW-0479">Metal-binding</keyword>
<proteinExistence type="inferred from homology"/>
<dbReference type="InterPro" id="IPR009010">
    <property type="entry name" value="Asp_de-COase-like_dom_sf"/>
</dbReference>
<evidence type="ECO:0000256" key="2">
    <source>
        <dbReference type="ARBA" id="ARBA00022723"/>
    </source>
</evidence>
<feature type="domain" description="4Fe-4S Mo/W bis-MGD-type" evidence="5">
    <location>
        <begin position="11"/>
        <end position="68"/>
    </location>
</feature>
<dbReference type="SUPFAM" id="SSF50692">
    <property type="entry name" value="ADC-like"/>
    <property type="match status" value="1"/>
</dbReference>
<protein>
    <submittedName>
        <fullName evidence="6">Molybdopterin-binding oxidoreductase</fullName>
    </submittedName>
</protein>
<sequence>MPLDTASTTPLQNKPSVCPLDCPDTCSLSVLTDGKHIIQVRGSDANPYTAGAICKKVSDYYPDFIHGERRLTQPLLRTGPKGSLEYTPISWDEALDRIYNGLNAAIEKYGPESVLPLNYAGPHGQLAGGSMDFRFFHKLGASQLDRGPLCGAVRGTAYTSLFGNAPGMEPEQAVKSDLIVVASNNVTVSNLHLARIIKAAKKNGAKLIVIDPKKVKIAEQADLYIQIKPGTDIVLFLALAAELEKRSALDTDFINHWVHGIEAYLEAAKEYSLDDAARICEIPMEQIQEFLHIYTAAKNVSMSVGNGAERGHSGGSSIRAAMALQVITGNMGRAGAGVIAKQGLAFPATTSKLRRPDLVPEGTRMLNIVDVAKHILDDRLAPPIKAVFIYNHNPVCTHPDQNRMRRALSREDIFIVGCDVEMNDSMAYADVVLPASSHFEFPDIYAAYGQAHLQRAEPVIPTVGHSLPNTEIFRRLAARFGFSDDLFKADDYQLMDEAYDPTAPQMKGVRPSEVPLDRSLPMLAKNDQELIMCKTVFPATKTGKIELYSEHLEQQFGYGLPRYEEVPQDLPFALISPSSSKRTNATFGGHEDSISIEQIEIHPQDAQAKGITDNSKVKIWNTLGEVILLAKVTNKVKPGVLYSPKGTWLKSSASGQTVNALINSETRTDIMSGACYNDTFVDIAPA</sequence>
<evidence type="ECO:0000256" key="1">
    <source>
        <dbReference type="ARBA" id="ARBA00010312"/>
    </source>
</evidence>
<evidence type="ECO:0000256" key="3">
    <source>
        <dbReference type="ARBA" id="ARBA00023004"/>
    </source>
</evidence>
<dbReference type="InterPro" id="IPR006657">
    <property type="entry name" value="MoPterin_dinucl-bd_dom"/>
</dbReference>
<keyword evidence="3" id="KW-0408">Iron</keyword>
<evidence type="ECO:0000259" key="5">
    <source>
        <dbReference type="PROSITE" id="PS51669"/>
    </source>
</evidence>
<dbReference type="RefSeq" id="WP_046509507.1">
    <property type="nucleotide sequence ID" value="NZ_LANI01000027.1"/>
</dbReference>
<dbReference type="PROSITE" id="PS51669">
    <property type="entry name" value="4FE4S_MOW_BIS_MGD"/>
    <property type="match status" value="1"/>
</dbReference>
<dbReference type="GO" id="GO:0051536">
    <property type="term" value="F:iron-sulfur cluster binding"/>
    <property type="evidence" value="ECO:0007669"/>
    <property type="project" value="UniProtKB-KW"/>
</dbReference>
<dbReference type="PATRIC" id="fig|1549748.8.peg.2148"/>
<evidence type="ECO:0000256" key="4">
    <source>
        <dbReference type="ARBA" id="ARBA00023014"/>
    </source>
</evidence>
<keyword evidence="4" id="KW-0411">Iron-sulfur</keyword>
<name>A0A0M2R6X3_9PROT</name>
<dbReference type="GO" id="GO:0016491">
    <property type="term" value="F:oxidoreductase activity"/>
    <property type="evidence" value="ECO:0007669"/>
    <property type="project" value="InterPro"/>
</dbReference>
<dbReference type="InterPro" id="IPR006656">
    <property type="entry name" value="Mopterin_OxRdtase"/>
</dbReference>
<dbReference type="AlphaFoldDB" id="A0A0M2R6X3"/>
<gene>
    <name evidence="6" type="ORF">WH95_16900</name>
</gene>
<dbReference type="Pfam" id="PF01568">
    <property type="entry name" value="Molydop_binding"/>
    <property type="match status" value="1"/>
</dbReference>
<reference evidence="6 7" key="1">
    <citation type="submission" date="2015-03" db="EMBL/GenBank/DDBJ databases">
        <title>Genome sequence of Kiloniella sp. P1-1, isolated from the gut microflora of Pacific white shrimp, Penaeus vannamei.</title>
        <authorList>
            <person name="Shao Z."/>
            <person name="Wang L."/>
            <person name="Li X."/>
        </authorList>
    </citation>
    <scope>NUCLEOTIDE SEQUENCE [LARGE SCALE GENOMIC DNA]</scope>
    <source>
        <strain evidence="6 7">P1-1</strain>
    </source>
</reference>
<organism evidence="6 7">
    <name type="scientific">Kiloniella litopenaei</name>
    <dbReference type="NCBI Taxonomy" id="1549748"/>
    <lineage>
        <taxon>Bacteria</taxon>
        <taxon>Pseudomonadati</taxon>
        <taxon>Pseudomonadota</taxon>
        <taxon>Alphaproteobacteria</taxon>
        <taxon>Rhodospirillales</taxon>
        <taxon>Kiloniellaceae</taxon>
        <taxon>Kiloniella</taxon>
    </lineage>
</organism>
<dbReference type="InterPro" id="IPR006963">
    <property type="entry name" value="Mopterin_OxRdtase_4Fe-4S_dom"/>
</dbReference>
<dbReference type="GO" id="GO:0046872">
    <property type="term" value="F:metal ion binding"/>
    <property type="evidence" value="ECO:0007669"/>
    <property type="project" value="UniProtKB-KW"/>
</dbReference>
<dbReference type="GO" id="GO:0043546">
    <property type="term" value="F:molybdopterin cofactor binding"/>
    <property type="evidence" value="ECO:0007669"/>
    <property type="project" value="InterPro"/>
</dbReference>
<dbReference type="CDD" id="cd02766">
    <property type="entry name" value="MopB_3"/>
    <property type="match status" value="1"/>
</dbReference>
<dbReference type="PANTHER" id="PTHR43742">
    <property type="entry name" value="TRIMETHYLAMINE-N-OXIDE REDUCTASE"/>
    <property type="match status" value="1"/>
</dbReference>
<dbReference type="Pfam" id="PF00384">
    <property type="entry name" value="Molybdopterin"/>
    <property type="match status" value="1"/>
</dbReference>
<dbReference type="Gene3D" id="2.40.40.20">
    <property type="match status" value="1"/>
</dbReference>
<comment type="similarity">
    <text evidence="1">Belongs to the prokaryotic molybdopterin-containing oxidoreductase family.</text>
</comment>
<dbReference type="SMART" id="SM00926">
    <property type="entry name" value="Molybdop_Fe4S4"/>
    <property type="match status" value="1"/>
</dbReference>
<dbReference type="STRING" id="1549748.WH95_16900"/>
<keyword evidence="7" id="KW-1185">Reference proteome</keyword>
<evidence type="ECO:0000313" key="7">
    <source>
        <dbReference type="Proteomes" id="UP000034491"/>
    </source>
</evidence>
<dbReference type="Pfam" id="PF04879">
    <property type="entry name" value="Molybdop_Fe4S4"/>
    <property type="match status" value="1"/>
</dbReference>
<accession>A0A0M2R6X3</accession>
<dbReference type="Gene3D" id="3.40.50.740">
    <property type="match status" value="1"/>
</dbReference>